<evidence type="ECO:0000313" key="8">
    <source>
        <dbReference type="EMBL" id="GJE55809.1"/>
    </source>
</evidence>
<name>A0ABQ4TLR8_9HYPH</name>
<keyword evidence="9" id="KW-1185">Reference proteome</keyword>
<dbReference type="PANTHER" id="PTHR32552:SF68">
    <property type="entry name" value="FERRICHROME OUTER MEMBRANE TRANSPORTER_PHAGE RECEPTOR"/>
    <property type="match status" value="1"/>
</dbReference>
<organism evidence="8 9">
    <name type="scientific">Methylobacterium thuringiense</name>
    <dbReference type="NCBI Taxonomy" id="1003091"/>
    <lineage>
        <taxon>Bacteria</taxon>
        <taxon>Pseudomonadati</taxon>
        <taxon>Pseudomonadota</taxon>
        <taxon>Alphaproteobacteria</taxon>
        <taxon>Hyphomicrobiales</taxon>
        <taxon>Methylobacteriaceae</taxon>
        <taxon>Methylobacterium</taxon>
    </lineage>
</organism>
<protein>
    <recommendedName>
        <fullName evidence="7">TonB-dependent receptor plug domain-containing protein</fullName>
    </recommendedName>
</protein>
<evidence type="ECO:0000256" key="4">
    <source>
        <dbReference type="ARBA" id="ARBA00023065"/>
    </source>
</evidence>
<proteinExistence type="predicted"/>
<feature type="compositionally biased region" description="Low complexity" evidence="5">
    <location>
        <begin position="141"/>
        <end position="162"/>
    </location>
</feature>
<dbReference type="SUPFAM" id="SSF56935">
    <property type="entry name" value="Porins"/>
    <property type="match status" value="1"/>
</dbReference>
<dbReference type="Gene3D" id="2.170.130.10">
    <property type="entry name" value="TonB-dependent receptor, plug domain"/>
    <property type="match status" value="1"/>
</dbReference>
<evidence type="ECO:0000256" key="2">
    <source>
        <dbReference type="ARBA" id="ARBA00022729"/>
    </source>
</evidence>
<feature type="domain" description="TonB-dependent receptor plug" evidence="7">
    <location>
        <begin position="95"/>
        <end position="137"/>
    </location>
</feature>
<evidence type="ECO:0000256" key="6">
    <source>
        <dbReference type="SAM" id="SignalP"/>
    </source>
</evidence>
<reference evidence="8" key="1">
    <citation type="journal article" date="2021" name="Front. Microbiol.">
        <title>Comprehensive Comparative Genomics and Phenotyping of Methylobacterium Species.</title>
        <authorList>
            <person name="Alessa O."/>
            <person name="Ogura Y."/>
            <person name="Fujitani Y."/>
            <person name="Takami H."/>
            <person name="Hayashi T."/>
            <person name="Sahin N."/>
            <person name="Tani A."/>
        </authorList>
    </citation>
    <scope>NUCLEOTIDE SEQUENCE</scope>
    <source>
        <strain evidence="8">DSM 23674</strain>
    </source>
</reference>
<keyword evidence="1" id="KW-0410">Iron transport</keyword>
<keyword evidence="4" id="KW-0813">Transport</keyword>
<feature type="region of interest" description="Disordered" evidence="5">
    <location>
        <begin position="130"/>
        <end position="162"/>
    </location>
</feature>
<accession>A0ABQ4TLR8</accession>
<keyword evidence="4" id="KW-0406">Ion transport</keyword>
<keyword evidence="3" id="KW-0408">Iron</keyword>
<evidence type="ECO:0000256" key="3">
    <source>
        <dbReference type="ARBA" id="ARBA00023004"/>
    </source>
</evidence>
<comment type="caution">
    <text evidence="8">The sequence shown here is derived from an EMBL/GenBank/DDBJ whole genome shotgun (WGS) entry which is preliminary data.</text>
</comment>
<dbReference type="InterPro" id="IPR037066">
    <property type="entry name" value="Plug_dom_sf"/>
</dbReference>
<evidence type="ECO:0000256" key="5">
    <source>
        <dbReference type="SAM" id="MobiDB-lite"/>
    </source>
</evidence>
<feature type="signal peptide" evidence="6">
    <location>
        <begin position="1"/>
        <end position="34"/>
    </location>
</feature>
<dbReference type="PANTHER" id="PTHR32552">
    <property type="entry name" value="FERRICHROME IRON RECEPTOR-RELATED"/>
    <property type="match status" value="1"/>
</dbReference>
<dbReference type="InterPro" id="IPR012910">
    <property type="entry name" value="Plug_dom"/>
</dbReference>
<dbReference type="EMBL" id="BPRA01000009">
    <property type="protein sequence ID" value="GJE55809.1"/>
    <property type="molecule type" value="Genomic_DNA"/>
</dbReference>
<feature type="chain" id="PRO_5046259373" description="TonB-dependent receptor plug domain-containing protein" evidence="6">
    <location>
        <begin position="35"/>
        <end position="174"/>
    </location>
</feature>
<gene>
    <name evidence="8" type="ORF">EKPJFOCH_2304</name>
</gene>
<evidence type="ECO:0000259" key="7">
    <source>
        <dbReference type="Pfam" id="PF07715"/>
    </source>
</evidence>
<keyword evidence="2 6" id="KW-0732">Signal</keyword>
<dbReference type="Pfam" id="PF07715">
    <property type="entry name" value="Plug"/>
    <property type="match status" value="1"/>
</dbReference>
<dbReference type="InterPro" id="IPR039426">
    <property type="entry name" value="TonB-dep_rcpt-like"/>
</dbReference>
<evidence type="ECO:0000313" key="9">
    <source>
        <dbReference type="Proteomes" id="UP001055101"/>
    </source>
</evidence>
<dbReference type="Proteomes" id="UP001055101">
    <property type="component" value="Unassembled WGS sequence"/>
</dbReference>
<sequence>MLRTSNGPLRLVMALAGSTSLASIPCAIATSALAQPLPAVQAVHPGPQAPSVGGVTLDMISVAGTGGGVIVDSSGAQVGYIAKRLRSATKTDTALIDTPQAISIVTQQQIRDQNVQSIGEALRYVPGVSVAQGEGHRDETSSAASARPPTSSSTASATTPAIFAISTTPSASRC</sequence>
<reference evidence="8" key="2">
    <citation type="submission" date="2021-08" db="EMBL/GenBank/DDBJ databases">
        <authorList>
            <person name="Tani A."/>
            <person name="Ola A."/>
            <person name="Ogura Y."/>
            <person name="Katsura K."/>
            <person name="Hayashi T."/>
        </authorList>
    </citation>
    <scope>NUCLEOTIDE SEQUENCE</scope>
    <source>
        <strain evidence="8">DSM 23674</strain>
    </source>
</reference>
<evidence type="ECO:0000256" key="1">
    <source>
        <dbReference type="ARBA" id="ARBA00022496"/>
    </source>
</evidence>